<sequence>MQSLSIIGHPGGRHASAQQLFAEGPFQVLRCVDLDHEHTLQAALVSSGHSLLVYCPPGLALARTLEFNIEADCEQALQNWSGKARDLLRHFMLNRERCTLVNELALLHAPDKVLTALSDKTGHALISEVAPNNVPFPQPVLEALGTSLAYANQQSNSLYRDLETVADVNSDAALQQYHECLLEAILKINAKPTEAQRAAEKTTDEQQEDLEALKEENELLLLQLHQVQEELEHYFCEYQKLSEAPQAASPSRPQAAGMSVETLYDLRSEQIIGENWYEAEHDGRWAGPGTTSTLMLPAPVPGRYELIFDIVHALDSRVVKEMQVLLNDTPLTLKKSFGRLPTRRFPCQVRANIDTTGTQHTSWQLRLRFPKTVSPADKGSDDQRQLTIRLRNIRVRALAVPPQG</sequence>
<feature type="coiled-coil region" evidence="1">
    <location>
        <begin position="196"/>
        <end position="244"/>
    </location>
</feature>
<gene>
    <name evidence="2" type="ORF">QWI16_13740</name>
</gene>
<organism evidence="2 3">
    <name type="scientific">Gilvimarinus algae</name>
    <dbReference type="NCBI Taxonomy" id="3058037"/>
    <lineage>
        <taxon>Bacteria</taxon>
        <taxon>Pseudomonadati</taxon>
        <taxon>Pseudomonadota</taxon>
        <taxon>Gammaproteobacteria</taxon>
        <taxon>Cellvibrionales</taxon>
        <taxon>Cellvibrionaceae</taxon>
        <taxon>Gilvimarinus</taxon>
    </lineage>
</organism>
<dbReference type="Proteomes" id="UP001168380">
    <property type="component" value="Unassembled WGS sequence"/>
</dbReference>
<evidence type="ECO:0000256" key="1">
    <source>
        <dbReference type="SAM" id="Coils"/>
    </source>
</evidence>
<name>A0ABT8TGR7_9GAMM</name>
<evidence type="ECO:0000313" key="3">
    <source>
        <dbReference type="Proteomes" id="UP001168380"/>
    </source>
</evidence>
<keyword evidence="3" id="KW-1185">Reference proteome</keyword>
<comment type="caution">
    <text evidence="2">The sequence shown here is derived from an EMBL/GenBank/DDBJ whole genome shotgun (WGS) entry which is preliminary data.</text>
</comment>
<keyword evidence="1" id="KW-0175">Coiled coil</keyword>
<dbReference type="RefSeq" id="WP_302714007.1">
    <property type="nucleotide sequence ID" value="NZ_JAULRT010000060.1"/>
</dbReference>
<dbReference type="EMBL" id="JAULRT010000060">
    <property type="protein sequence ID" value="MDO3383238.1"/>
    <property type="molecule type" value="Genomic_DNA"/>
</dbReference>
<reference evidence="2" key="1">
    <citation type="submission" date="2023-07" db="EMBL/GenBank/DDBJ databases">
        <title>Gilvimarinus algae sp. nov., isolated from the surface of Kelp.</title>
        <authorList>
            <person name="Sun Y.Y."/>
            <person name="Gong Y."/>
            <person name="Du Z.J."/>
        </authorList>
    </citation>
    <scope>NUCLEOTIDE SEQUENCE</scope>
    <source>
        <strain evidence="2">SDUM040014</strain>
    </source>
</reference>
<evidence type="ECO:0000313" key="2">
    <source>
        <dbReference type="EMBL" id="MDO3383238.1"/>
    </source>
</evidence>
<accession>A0ABT8TGR7</accession>
<protein>
    <submittedName>
        <fullName evidence="2">Uncharacterized protein</fullName>
    </submittedName>
</protein>
<proteinExistence type="predicted"/>